<reference evidence="5" key="2">
    <citation type="journal article" date="2024" name="Plant">
        <title>Genomic evolution and insights into agronomic trait innovations of Sesamum species.</title>
        <authorList>
            <person name="Miao H."/>
            <person name="Wang L."/>
            <person name="Qu L."/>
            <person name="Liu H."/>
            <person name="Sun Y."/>
            <person name="Le M."/>
            <person name="Wang Q."/>
            <person name="Wei S."/>
            <person name="Zheng Y."/>
            <person name="Lin W."/>
            <person name="Duan Y."/>
            <person name="Cao H."/>
            <person name="Xiong S."/>
            <person name="Wang X."/>
            <person name="Wei L."/>
            <person name="Li C."/>
            <person name="Ma Q."/>
            <person name="Ju M."/>
            <person name="Zhao R."/>
            <person name="Li G."/>
            <person name="Mu C."/>
            <person name="Tian Q."/>
            <person name="Mei H."/>
            <person name="Zhang T."/>
            <person name="Gao T."/>
            <person name="Zhang H."/>
        </authorList>
    </citation>
    <scope>NUCLEOTIDE SEQUENCE</scope>
    <source>
        <strain evidence="5">K16</strain>
    </source>
</reference>
<accession>A0AAE2BQE4</accession>
<dbReference type="EMBL" id="JACGWL010000010">
    <property type="protein sequence ID" value="KAK4393798.1"/>
    <property type="molecule type" value="Genomic_DNA"/>
</dbReference>
<dbReference type="GO" id="GO:0003677">
    <property type="term" value="F:DNA binding"/>
    <property type="evidence" value="ECO:0007669"/>
    <property type="project" value="UniProtKB-KW"/>
</dbReference>
<dbReference type="InterPro" id="IPR001207">
    <property type="entry name" value="Transposase_mutator"/>
</dbReference>
<keyword evidence="1" id="KW-0815">Transposition</keyword>
<gene>
    <name evidence="5" type="ORF">Sango_1850600</name>
</gene>
<keyword evidence="6" id="KW-1185">Reference proteome</keyword>
<feature type="region of interest" description="Disordered" evidence="4">
    <location>
        <begin position="187"/>
        <end position="211"/>
    </location>
</feature>
<proteinExistence type="predicted"/>
<evidence type="ECO:0000256" key="1">
    <source>
        <dbReference type="ARBA" id="ARBA00022578"/>
    </source>
</evidence>
<sequence>MVREDAYTFISDKQKGLIPAFESVFPGSDKRYCVRHLHGNMKTAALKVWHINLHYGMLPGLLQNLNLRKWDLTGIPCNHAMSAICSQVLDPEDFVNPCYSVQTFKKVYRYAIMPVNGPKLWAQTGNIPPLPPNFGRKAGRPSRARRMEPDEIPNKQRRSSKRGQKKPIKLKRQSFKVKCHYCGGTGHNQKGCDKKKEDGQNQPQKRLTARKRTISTPILQSQEFISKLEATPTQGIQSQEVNVMEEQVSHPLRHIFSQYSNVNEASGSGSQVPFLTKGGKRFVTMTNLPAAIHATKKKKPNT</sequence>
<evidence type="ECO:0000256" key="3">
    <source>
        <dbReference type="ARBA" id="ARBA00023172"/>
    </source>
</evidence>
<evidence type="ECO:0000313" key="6">
    <source>
        <dbReference type="Proteomes" id="UP001289374"/>
    </source>
</evidence>
<dbReference type="PROSITE" id="PS01007">
    <property type="entry name" value="TRANSPOSASE_MUTATOR"/>
    <property type="match status" value="1"/>
</dbReference>
<dbReference type="Proteomes" id="UP001289374">
    <property type="component" value="Unassembled WGS sequence"/>
</dbReference>
<protein>
    <recommendedName>
        <fullName evidence="7">Zinc finger PMZ-type domain-containing protein</fullName>
    </recommendedName>
</protein>
<feature type="compositionally biased region" description="Basic and acidic residues" evidence="4">
    <location>
        <begin position="190"/>
        <end position="199"/>
    </location>
</feature>
<name>A0AAE2BQE4_9LAMI</name>
<evidence type="ECO:0000256" key="4">
    <source>
        <dbReference type="SAM" id="MobiDB-lite"/>
    </source>
</evidence>
<dbReference type="PANTHER" id="PTHR31973">
    <property type="entry name" value="POLYPROTEIN, PUTATIVE-RELATED"/>
    <property type="match status" value="1"/>
</dbReference>
<keyword evidence="2" id="KW-0238">DNA-binding</keyword>
<keyword evidence="3" id="KW-0233">DNA recombination</keyword>
<evidence type="ECO:0008006" key="7">
    <source>
        <dbReference type="Google" id="ProtNLM"/>
    </source>
</evidence>
<evidence type="ECO:0000313" key="5">
    <source>
        <dbReference type="EMBL" id="KAK4393798.1"/>
    </source>
</evidence>
<reference evidence="5" key="1">
    <citation type="submission" date="2020-06" db="EMBL/GenBank/DDBJ databases">
        <authorList>
            <person name="Li T."/>
            <person name="Hu X."/>
            <person name="Zhang T."/>
            <person name="Song X."/>
            <person name="Zhang H."/>
            <person name="Dai N."/>
            <person name="Sheng W."/>
            <person name="Hou X."/>
            <person name="Wei L."/>
        </authorList>
    </citation>
    <scope>NUCLEOTIDE SEQUENCE</scope>
    <source>
        <strain evidence="5">K16</strain>
        <tissue evidence="5">Leaf</tissue>
    </source>
</reference>
<organism evidence="5 6">
    <name type="scientific">Sesamum angolense</name>
    <dbReference type="NCBI Taxonomy" id="2727404"/>
    <lineage>
        <taxon>Eukaryota</taxon>
        <taxon>Viridiplantae</taxon>
        <taxon>Streptophyta</taxon>
        <taxon>Embryophyta</taxon>
        <taxon>Tracheophyta</taxon>
        <taxon>Spermatophyta</taxon>
        <taxon>Magnoliopsida</taxon>
        <taxon>eudicotyledons</taxon>
        <taxon>Gunneridae</taxon>
        <taxon>Pentapetalae</taxon>
        <taxon>asterids</taxon>
        <taxon>lamiids</taxon>
        <taxon>Lamiales</taxon>
        <taxon>Pedaliaceae</taxon>
        <taxon>Sesamum</taxon>
    </lineage>
</organism>
<feature type="region of interest" description="Disordered" evidence="4">
    <location>
        <begin position="123"/>
        <end position="170"/>
    </location>
</feature>
<feature type="compositionally biased region" description="Basic residues" evidence="4">
    <location>
        <begin position="155"/>
        <end position="170"/>
    </location>
</feature>
<feature type="compositionally biased region" description="Basic and acidic residues" evidence="4">
    <location>
        <begin position="145"/>
        <end position="154"/>
    </location>
</feature>
<dbReference type="GO" id="GO:0006313">
    <property type="term" value="P:DNA transposition"/>
    <property type="evidence" value="ECO:0007669"/>
    <property type="project" value="InterPro"/>
</dbReference>
<dbReference type="AlphaFoldDB" id="A0AAE2BQE4"/>
<evidence type="ECO:0000256" key="2">
    <source>
        <dbReference type="ARBA" id="ARBA00023125"/>
    </source>
</evidence>
<dbReference type="GO" id="GO:0004803">
    <property type="term" value="F:transposase activity"/>
    <property type="evidence" value="ECO:0007669"/>
    <property type="project" value="InterPro"/>
</dbReference>
<dbReference type="PANTHER" id="PTHR31973:SF187">
    <property type="entry name" value="MUTATOR TRANSPOSASE MUDRA PROTEIN"/>
    <property type="match status" value="1"/>
</dbReference>
<comment type="caution">
    <text evidence="5">The sequence shown here is derived from an EMBL/GenBank/DDBJ whole genome shotgun (WGS) entry which is preliminary data.</text>
</comment>